<dbReference type="Proteomes" id="UP000002748">
    <property type="component" value="Unassembled WGS sequence"/>
</dbReference>
<feature type="domain" description="BZIP" evidence="7">
    <location>
        <begin position="173"/>
        <end position="230"/>
    </location>
</feature>
<reference evidence="8 9" key="1">
    <citation type="journal article" date="2012" name="Eukaryot. Cell">
        <title>Draft genome sequence of CBS 2479, the standard type strain of Trichosporon asahii.</title>
        <authorList>
            <person name="Yang R.Y."/>
            <person name="Li H.T."/>
            <person name="Zhu H."/>
            <person name="Zhou G.P."/>
            <person name="Wang M."/>
            <person name="Wang L."/>
        </authorList>
    </citation>
    <scope>NUCLEOTIDE SEQUENCE [LARGE SCALE GENOMIC DNA]</scope>
    <source>
        <strain evidence="9">ATCC 90039 / CBS 2479 / JCM 2466 / KCTC 7840 / NCYC 2677 / UAMH 7654</strain>
    </source>
</reference>
<gene>
    <name evidence="8" type="ORF">A1Q1_06131</name>
</gene>
<dbReference type="OrthoDB" id="1939598at2759"/>
<keyword evidence="3" id="KW-0238">DNA-binding</keyword>
<evidence type="ECO:0000313" key="9">
    <source>
        <dbReference type="Proteomes" id="UP000002748"/>
    </source>
</evidence>
<comment type="subcellular location">
    <subcellularLocation>
        <location evidence="1">Nucleus</location>
    </subcellularLocation>
</comment>
<name>J5Q417_TRIAS</name>
<dbReference type="PROSITE" id="PS00036">
    <property type="entry name" value="BZIP_BASIC"/>
    <property type="match status" value="1"/>
</dbReference>
<feature type="compositionally biased region" description="Low complexity" evidence="6">
    <location>
        <begin position="129"/>
        <end position="141"/>
    </location>
</feature>
<evidence type="ECO:0000256" key="4">
    <source>
        <dbReference type="ARBA" id="ARBA00023163"/>
    </source>
</evidence>
<dbReference type="Gene3D" id="1.20.5.170">
    <property type="match status" value="1"/>
</dbReference>
<feature type="region of interest" description="Disordered" evidence="6">
    <location>
        <begin position="129"/>
        <end position="202"/>
    </location>
</feature>
<dbReference type="AlphaFoldDB" id="J5Q417"/>
<dbReference type="GeneID" id="25989643"/>
<dbReference type="PROSITE" id="PS50217">
    <property type="entry name" value="BZIP"/>
    <property type="match status" value="1"/>
</dbReference>
<dbReference type="CDD" id="cd14705">
    <property type="entry name" value="bZIP_Zip1"/>
    <property type="match status" value="1"/>
</dbReference>
<dbReference type="KEGG" id="tasa:A1Q1_06131"/>
<feature type="region of interest" description="Disordered" evidence="6">
    <location>
        <begin position="60"/>
        <end position="95"/>
    </location>
</feature>
<protein>
    <submittedName>
        <fullName evidence="8">Regulatory protein cys-3</fullName>
    </submittedName>
</protein>
<keyword evidence="4" id="KW-0804">Transcription</keyword>
<dbReference type="PANTHER" id="PTHR13044">
    <property type="entry name" value="ACTIVATING TRANSCRIPTION FACTOR ATF 4/5"/>
    <property type="match status" value="1"/>
</dbReference>
<sequence length="268" mass="28944">MYSDLPPHLQTLNAIPSSSSPPSTALNAEQEEAFWSFLNTDELFANIGVAPQAFEAKLASEQAQQQQQQIKESPAASTPATTTAAKESPASTDKPTTLESFLANFADEPPILPNNYLLNLTNQYNAAASTSTSTPAAESVAPETPATPSLRVGQTGERITGAKRLKQMGAPPAEIEEDKRRRNTEASARFRAKKKEREQALERRAKELEAQVANLTSEKASLEKENSLLKFILVNGGQGQNNNSTPLKTPEALQAALASLGKRKTRDE</sequence>
<proteinExistence type="predicted"/>
<dbReference type="SUPFAM" id="SSF57959">
    <property type="entry name" value="Leucine zipper domain"/>
    <property type="match status" value="1"/>
</dbReference>
<organism evidence="8 9">
    <name type="scientific">Trichosporon asahii var. asahii (strain ATCC 90039 / CBS 2479 / JCM 2466 / KCTC 7840 / NBRC 103889/ NCYC 2677 / UAMH 7654)</name>
    <name type="common">Yeast</name>
    <dbReference type="NCBI Taxonomy" id="1186058"/>
    <lineage>
        <taxon>Eukaryota</taxon>
        <taxon>Fungi</taxon>
        <taxon>Dikarya</taxon>
        <taxon>Basidiomycota</taxon>
        <taxon>Agaricomycotina</taxon>
        <taxon>Tremellomycetes</taxon>
        <taxon>Trichosporonales</taxon>
        <taxon>Trichosporonaceae</taxon>
        <taxon>Trichosporon</taxon>
    </lineage>
</organism>
<keyword evidence="5" id="KW-0539">Nucleus</keyword>
<feature type="region of interest" description="Disordered" evidence="6">
    <location>
        <begin position="1"/>
        <end position="26"/>
    </location>
</feature>
<dbReference type="VEuPathDB" id="FungiDB:A1Q1_06131"/>
<evidence type="ECO:0000256" key="5">
    <source>
        <dbReference type="ARBA" id="ARBA00023242"/>
    </source>
</evidence>
<keyword evidence="2" id="KW-0805">Transcription regulation</keyword>
<dbReference type="SMART" id="SM00338">
    <property type="entry name" value="BRLZ"/>
    <property type="match status" value="1"/>
</dbReference>
<evidence type="ECO:0000256" key="6">
    <source>
        <dbReference type="SAM" id="MobiDB-lite"/>
    </source>
</evidence>
<dbReference type="GO" id="GO:0005634">
    <property type="term" value="C:nucleus"/>
    <property type="evidence" value="ECO:0007669"/>
    <property type="project" value="UniProtKB-SubCell"/>
</dbReference>
<feature type="region of interest" description="Disordered" evidence="6">
    <location>
        <begin position="237"/>
        <end position="268"/>
    </location>
</feature>
<dbReference type="EMBL" id="ALBS01000327">
    <property type="protein sequence ID" value="EJT45368.1"/>
    <property type="molecule type" value="Genomic_DNA"/>
</dbReference>
<evidence type="ECO:0000256" key="3">
    <source>
        <dbReference type="ARBA" id="ARBA00023125"/>
    </source>
</evidence>
<dbReference type="PANTHER" id="PTHR13044:SF14">
    <property type="entry name" value="CRYPTOCEPHAL, ISOFORM A"/>
    <property type="match status" value="1"/>
</dbReference>
<dbReference type="GO" id="GO:0001228">
    <property type="term" value="F:DNA-binding transcription activator activity, RNA polymerase II-specific"/>
    <property type="evidence" value="ECO:0007669"/>
    <property type="project" value="TreeGrafter"/>
</dbReference>
<evidence type="ECO:0000259" key="7">
    <source>
        <dbReference type="PROSITE" id="PS50217"/>
    </source>
</evidence>
<accession>J5Q417</accession>
<dbReference type="HOGENOM" id="CLU_1038961_0_0_1"/>
<evidence type="ECO:0000256" key="1">
    <source>
        <dbReference type="ARBA" id="ARBA00004123"/>
    </source>
</evidence>
<feature type="compositionally biased region" description="Low complexity" evidence="6">
    <location>
        <begin position="62"/>
        <end position="92"/>
    </location>
</feature>
<evidence type="ECO:0000256" key="2">
    <source>
        <dbReference type="ARBA" id="ARBA00023015"/>
    </source>
</evidence>
<dbReference type="GO" id="GO:0000977">
    <property type="term" value="F:RNA polymerase II transcription regulatory region sequence-specific DNA binding"/>
    <property type="evidence" value="ECO:0007669"/>
    <property type="project" value="TreeGrafter"/>
</dbReference>
<evidence type="ECO:0000313" key="8">
    <source>
        <dbReference type="EMBL" id="EJT45368.1"/>
    </source>
</evidence>
<dbReference type="RefSeq" id="XP_014176815.1">
    <property type="nucleotide sequence ID" value="XM_014321340.1"/>
</dbReference>
<comment type="caution">
    <text evidence="8">The sequence shown here is derived from an EMBL/GenBank/DDBJ whole genome shotgun (WGS) entry which is preliminary data.</text>
</comment>
<dbReference type="InterPro" id="IPR046347">
    <property type="entry name" value="bZIP_sf"/>
</dbReference>
<dbReference type="Pfam" id="PF07716">
    <property type="entry name" value="bZIP_2"/>
    <property type="match status" value="1"/>
</dbReference>
<dbReference type="InterPro" id="IPR004827">
    <property type="entry name" value="bZIP"/>
</dbReference>